<feature type="domain" description="Ricin B lectin" evidence="2">
    <location>
        <begin position="34"/>
        <end position="160"/>
    </location>
</feature>
<feature type="chain" id="PRO_5017783185" evidence="1">
    <location>
        <begin position="26"/>
        <end position="169"/>
    </location>
</feature>
<name>A0A3D9ZNL6_9ACTN</name>
<dbReference type="Pfam" id="PF00652">
    <property type="entry name" value="Ricin_B_lectin"/>
    <property type="match status" value="1"/>
</dbReference>
<evidence type="ECO:0000313" key="3">
    <source>
        <dbReference type="EMBL" id="REF98968.1"/>
    </source>
</evidence>
<dbReference type="InterPro" id="IPR035992">
    <property type="entry name" value="Ricin_B-like_lectins"/>
</dbReference>
<dbReference type="CDD" id="cd00161">
    <property type="entry name" value="beta-trefoil_Ricin-like"/>
    <property type="match status" value="1"/>
</dbReference>
<feature type="signal peptide" evidence="1">
    <location>
        <begin position="1"/>
        <end position="25"/>
    </location>
</feature>
<comment type="caution">
    <text evidence="3">The sequence shown here is derived from an EMBL/GenBank/DDBJ whole genome shotgun (WGS) entry which is preliminary data.</text>
</comment>
<proteinExistence type="predicted"/>
<keyword evidence="1" id="KW-0732">Signal</keyword>
<keyword evidence="4" id="KW-1185">Reference proteome</keyword>
<reference evidence="3 4" key="1">
    <citation type="submission" date="2018-08" db="EMBL/GenBank/DDBJ databases">
        <title>Sequencing the genomes of 1000 actinobacteria strains.</title>
        <authorList>
            <person name="Klenk H.-P."/>
        </authorList>
    </citation>
    <scope>NUCLEOTIDE SEQUENCE [LARGE SCALE GENOMIC DNA]</scope>
    <source>
        <strain evidence="3 4">DSM 44099</strain>
    </source>
</reference>
<evidence type="ECO:0000256" key="1">
    <source>
        <dbReference type="SAM" id="SignalP"/>
    </source>
</evidence>
<dbReference type="InterPro" id="IPR000772">
    <property type="entry name" value="Ricin_B_lectin"/>
</dbReference>
<sequence>MRIRGLIAAGVLVATVIGTLVPASAASAANSYGFRNSNSLLCMAARAGSGERPVVQTTCDFTVPAYWADQHWLLPGYLQRTQIKNVALGLCLVARGSGETAVVATGCGSYEDQVWTAVYDANTSTYQYFNNNSGLCLAARGSGESRVIVTTCDDAVGQFWRDQHWYSTA</sequence>
<dbReference type="Proteomes" id="UP000256913">
    <property type="component" value="Unassembled WGS sequence"/>
</dbReference>
<dbReference type="PROSITE" id="PS50231">
    <property type="entry name" value="RICIN_B_LECTIN"/>
    <property type="match status" value="1"/>
</dbReference>
<dbReference type="SUPFAM" id="SSF50370">
    <property type="entry name" value="Ricin B-like lectins"/>
    <property type="match status" value="1"/>
</dbReference>
<dbReference type="GO" id="GO:0030246">
    <property type="term" value="F:carbohydrate binding"/>
    <property type="evidence" value="ECO:0007669"/>
    <property type="project" value="UniProtKB-KW"/>
</dbReference>
<dbReference type="AlphaFoldDB" id="A0A3D9ZNL6"/>
<gene>
    <name evidence="3" type="ORF">DFJ67_4993</name>
</gene>
<evidence type="ECO:0000313" key="4">
    <source>
        <dbReference type="Proteomes" id="UP000256913"/>
    </source>
</evidence>
<organism evidence="3 4">
    <name type="scientific">Asanoa ferruginea</name>
    <dbReference type="NCBI Taxonomy" id="53367"/>
    <lineage>
        <taxon>Bacteria</taxon>
        <taxon>Bacillati</taxon>
        <taxon>Actinomycetota</taxon>
        <taxon>Actinomycetes</taxon>
        <taxon>Micromonosporales</taxon>
        <taxon>Micromonosporaceae</taxon>
        <taxon>Asanoa</taxon>
    </lineage>
</organism>
<keyword evidence="3" id="KW-0430">Lectin</keyword>
<protein>
    <submittedName>
        <fullName evidence="3">Ricin-type beta-trefoil lectin protein</fullName>
    </submittedName>
</protein>
<dbReference type="OrthoDB" id="5381276at2"/>
<evidence type="ECO:0000259" key="2">
    <source>
        <dbReference type="Pfam" id="PF00652"/>
    </source>
</evidence>
<dbReference type="RefSeq" id="WP_147315588.1">
    <property type="nucleotide sequence ID" value="NZ_BONB01000004.1"/>
</dbReference>
<dbReference type="EMBL" id="QUMQ01000001">
    <property type="protein sequence ID" value="REF98968.1"/>
    <property type="molecule type" value="Genomic_DNA"/>
</dbReference>
<dbReference type="Gene3D" id="2.80.10.50">
    <property type="match status" value="1"/>
</dbReference>
<accession>A0A3D9ZNL6</accession>